<feature type="transmembrane region" description="Helical" evidence="3">
    <location>
        <begin position="171"/>
        <end position="192"/>
    </location>
</feature>
<feature type="transmembrane region" description="Helical" evidence="3">
    <location>
        <begin position="236"/>
        <end position="258"/>
    </location>
</feature>
<dbReference type="PANTHER" id="PTHR11360:SF281">
    <property type="entry name" value="ASPYRIDONES EFFLUX PROTEIN APDF-RELATED"/>
    <property type="match status" value="1"/>
</dbReference>
<feature type="transmembrane region" description="Helical" evidence="3">
    <location>
        <begin position="279"/>
        <end position="303"/>
    </location>
</feature>
<dbReference type="PROSITE" id="PS50850">
    <property type="entry name" value="MFS"/>
    <property type="match status" value="1"/>
</dbReference>
<feature type="transmembrane region" description="Helical" evidence="3">
    <location>
        <begin position="118"/>
        <end position="140"/>
    </location>
</feature>
<proteinExistence type="inferred from homology"/>
<organism evidence="5 6">
    <name type="scientific">Aspergillus cavernicola</name>
    <dbReference type="NCBI Taxonomy" id="176166"/>
    <lineage>
        <taxon>Eukaryota</taxon>
        <taxon>Fungi</taxon>
        <taxon>Dikarya</taxon>
        <taxon>Ascomycota</taxon>
        <taxon>Pezizomycotina</taxon>
        <taxon>Eurotiomycetes</taxon>
        <taxon>Eurotiomycetidae</taxon>
        <taxon>Eurotiales</taxon>
        <taxon>Aspergillaceae</taxon>
        <taxon>Aspergillus</taxon>
        <taxon>Aspergillus subgen. Nidulantes</taxon>
    </lineage>
</organism>
<evidence type="ECO:0000256" key="2">
    <source>
        <dbReference type="ARBA" id="ARBA00006727"/>
    </source>
</evidence>
<feature type="transmembrane region" description="Helical" evidence="3">
    <location>
        <begin position="344"/>
        <end position="364"/>
    </location>
</feature>
<dbReference type="SUPFAM" id="SSF103473">
    <property type="entry name" value="MFS general substrate transporter"/>
    <property type="match status" value="1"/>
</dbReference>
<dbReference type="InterPro" id="IPR036259">
    <property type="entry name" value="MFS_trans_sf"/>
</dbReference>
<keyword evidence="6" id="KW-1185">Reference proteome</keyword>
<dbReference type="Gene3D" id="1.20.1250.20">
    <property type="entry name" value="MFS general substrate transporter like domains"/>
    <property type="match status" value="2"/>
</dbReference>
<dbReference type="InterPro" id="IPR050327">
    <property type="entry name" value="Proton-linked_MCT"/>
</dbReference>
<feature type="transmembrane region" description="Helical" evidence="3">
    <location>
        <begin position="436"/>
        <end position="457"/>
    </location>
</feature>
<evidence type="ECO:0000313" key="6">
    <source>
        <dbReference type="Proteomes" id="UP001610335"/>
    </source>
</evidence>
<evidence type="ECO:0000313" key="5">
    <source>
        <dbReference type="EMBL" id="KAL2827942.1"/>
    </source>
</evidence>
<keyword evidence="3" id="KW-1133">Transmembrane helix</keyword>
<feature type="transmembrane region" description="Helical" evidence="3">
    <location>
        <begin position="370"/>
        <end position="390"/>
    </location>
</feature>
<gene>
    <name evidence="5" type="ORF">BDW59DRAFT_143568</name>
</gene>
<feature type="transmembrane region" description="Helical" evidence="3">
    <location>
        <begin position="147"/>
        <end position="165"/>
    </location>
</feature>
<dbReference type="Proteomes" id="UP001610335">
    <property type="component" value="Unassembled WGS sequence"/>
</dbReference>
<dbReference type="InterPro" id="IPR011701">
    <property type="entry name" value="MFS"/>
</dbReference>
<dbReference type="InterPro" id="IPR020846">
    <property type="entry name" value="MFS_dom"/>
</dbReference>
<keyword evidence="3" id="KW-0472">Membrane</keyword>
<name>A0ABR4IK18_9EURO</name>
<protein>
    <submittedName>
        <fullName evidence="5">MFS monocarboxylate transporter</fullName>
    </submittedName>
</protein>
<feature type="domain" description="Major facilitator superfamily (MFS) profile" evidence="4">
    <location>
        <begin position="77"/>
        <end position="461"/>
    </location>
</feature>
<sequence length="464" mass="50536">MTFLMVGRTHLLSVDTHIPPLPFVLFEQFLDHHHHHHQQHSNFVLNMEKNLQDSEQQDLSSAQPSPPPAFPDGGLRAWSVVLGSSIVLSCAFGYLASFGVYENYYSRHQLAHISPSNIAWIGSVQIFFQYATSVISGSLFDLYGAKVPLVPGTLAFVLSIMITSVCKEYYQFLLGQGVLGGLGSGFLFTPAVSVISHHFFHRRGLAIGVCTAGSSIGGLLFPIVLKQALYSQRLGFGWGVRIVGFAILGFMAVACVLVKERLPPRRGKLFLPRAFVEPAYTTLIAAIFFSFWGLWIPYFFIVSFAIEKAHMDSDLAFYTLSIINAGSFFGRIIPGFLADKFGRLNMLVCVYATNSILLLCWVRVTTSAGVLVWVTFFGFTSGAIISLYPASVAQVTPTPQEIGTYMGQASSVVSLAGLTGAPIAGALIRNYGYNEAAIFAGVSMVACTGLSAVARILHSRKRIC</sequence>
<comment type="similarity">
    <text evidence="2">Belongs to the major facilitator superfamily. Monocarboxylate porter (TC 2.A.1.13) family.</text>
</comment>
<feature type="transmembrane region" description="Helical" evidence="3">
    <location>
        <begin position="402"/>
        <end position="424"/>
    </location>
</feature>
<evidence type="ECO:0000256" key="3">
    <source>
        <dbReference type="SAM" id="Phobius"/>
    </source>
</evidence>
<feature type="transmembrane region" description="Helical" evidence="3">
    <location>
        <begin position="204"/>
        <end position="224"/>
    </location>
</feature>
<feature type="transmembrane region" description="Helical" evidence="3">
    <location>
        <begin position="315"/>
        <end position="337"/>
    </location>
</feature>
<dbReference type="EMBL" id="JBFXLS010000022">
    <property type="protein sequence ID" value="KAL2827942.1"/>
    <property type="molecule type" value="Genomic_DNA"/>
</dbReference>
<keyword evidence="3" id="KW-0812">Transmembrane</keyword>
<comment type="caution">
    <text evidence="5">The sequence shown here is derived from an EMBL/GenBank/DDBJ whole genome shotgun (WGS) entry which is preliminary data.</text>
</comment>
<reference evidence="5 6" key="1">
    <citation type="submission" date="2024-07" db="EMBL/GenBank/DDBJ databases">
        <title>Section-level genome sequencing and comparative genomics of Aspergillus sections Usti and Cavernicolus.</title>
        <authorList>
            <consortium name="Lawrence Berkeley National Laboratory"/>
            <person name="Nybo J.L."/>
            <person name="Vesth T.C."/>
            <person name="Theobald S."/>
            <person name="Frisvad J.C."/>
            <person name="Larsen T.O."/>
            <person name="Kjaerboelling I."/>
            <person name="Rothschild-Mancinelli K."/>
            <person name="Lyhne E.K."/>
            <person name="Kogle M.E."/>
            <person name="Barry K."/>
            <person name="Clum A."/>
            <person name="Na H."/>
            <person name="Ledsgaard L."/>
            <person name="Lin J."/>
            <person name="Lipzen A."/>
            <person name="Kuo A."/>
            <person name="Riley R."/>
            <person name="Mondo S."/>
            <person name="LaButti K."/>
            <person name="Haridas S."/>
            <person name="Pangalinan J."/>
            <person name="Salamov A.A."/>
            <person name="Simmons B.A."/>
            <person name="Magnuson J.K."/>
            <person name="Chen J."/>
            <person name="Drula E."/>
            <person name="Henrissat B."/>
            <person name="Wiebenga A."/>
            <person name="Lubbers R.J."/>
            <person name="Gomes A.C."/>
            <person name="Makela M.R."/>
            <person name="Stajich J."/>
            <person name="Grigoriev I.V."/>
            <person name="Mortensen U.H."/>
            <person name="De vries R.P."/>
            <person name="Baker S.E."/>
            <person name="Andersen M.R."/>
        </authorList>
    </citation>
    <scope>NUCLEOTIDE SEQUENCE [LARGE SCALE GENOMIC DNA]</scope>
    <source>
        <strain evidence="5 6">CBS 600.67</strain>
    </source>
</reference>
<evidence type="ECO:0000256" key="1">
    <source>
        <dbReference type="ARBA" id="ARBA00004141"/>
    </source>
</evidence>
<dbReference type="PANTHER" id="PTHR11360">
    <property type="entry name" value="MONOCARBOXYLATE TRANSPORTER"/>
    <property type="match status" value="1"/>
</dbReference>
<accession>A0ABR4IK18</accession>
<evidence type="ECO:0000259" key="4">
    <source>
        <dbReference type="PROSITE" id="PS50850"/>
    </source>
</evidence>
<dbReference type="Pfam" id="PF07690">
    <property type="entry name" value="MFS_1"/>
    <property type="match status" value="1"/>
</dbReference>
<feature type="transmembrane region" description="Helical" evidence="3">
    <location>
        <begin position="77"/>
        <end position="98"/>
    </location>
</feature>
<comment type="subcellular location">
    <subcellularLocation>
        <location evidence="1">Membrane</location>
        <topology evidence="1">Multi-pass membrane protein</topology>
    </subcellularLocation>
</comment>